<reference evidence="2" key="1">
    <citation type="submission" date="2020-01" db="EMBL/GenBank/DDBJ databases">
        <title>'Steroidobacter agaridevorans' sp. nov., agar-degrading bacteria isolated from rhizosphere soils.</title>
        <authorList>
            <person name="Ikenaga M."/>
            <person name="Kataoka M."/>
            <person name="Murouchi A."/>
            <person name="Katsuragi S."/>
            <person name="Sakai M."/>
        </authorList>
    </citation>
    <scope>NUCLEOTIDE SEQUENCE [LARGE SCALE GENOMIC DNA]</scope>
    <source>
        <strain evidence="2">YU21-B</strain>
    </source>
</reference>
<dbReference type="RefSeq" id="WP_202624762.1">
    <property type="nucleotide sequence ID" value="NZ_BLJN01000003.1"/>
</dbReference>
<dbReference type="EMBL" id="BLJN01000003">
    <property type="protein sequence ID" value="GFE81794.1"/>
    <property type="molecule type" value="Genomic_DNA"/>
</dbReference>
<organism evidence="1 2">
    <name type="scientific">Steroidobacter agaridevorans</name>
    <dbReference type="NCBI Taxonomy" id="2695856"/>
    <lineage>
        <taxon>Bacteria</taxon>
        <taxon>Pseudomonadati</taxon>
        <taxon>Pseudomonadota</taxon>
        <taxon>Gammaproteobacteria</taxon>
        <taxon>Steroidobacterales</taxon>
        <taxon>Steroidobacteraceae</taxon>
        <taxon>Steroidobacter</taxon>
    </lineage>
</organism>
<comment type="caution">
    <text evidence="1">The sequence shown here is derived from an EMBL/GenBank/DDBJ whole genome shotgun (WGS) entry which is preliminary data.</text>
</comment>
<dbReference type="Proteomes" id="UP000445000">
    <property type="component" value="Unassembled WGS sequence"/>
</dbReference>
<gene>
    <name evidence="1" type="ORF">GCM10011487_37940</name>
</gene>
<evidence type="ECO:0000313" key="2">
    <source>
        <dbReference type="Proteomes" id="UP000445000"/>
    </source>
</evidence>
<sequence length="142" mass="16308">MIHFSSDTEIERIALGIIDRTLPKPEWTHAAHFAAALWVLRRPGMNAEADMPGLIRAYNLATGVENTDSSGYHETITLASLRAARDWLEKRPERPLHEVLNELLASRYGRSDWLLEYWSKPVLFSVMARRAWLDPDLKPLPF</sequence>
<accession>A0A829YET5</accession>
<keyword evidence="2" id="KW-1185">Reference proteome</keyword>
<evidence type="ECO:0000313" key="1">
    <source>
        <dbReference type="EMBL" id="GFE81794.1"/>
    </source>
</evidence>
<protein>
    <submittedName>
        <fullName evidence="1">Uncharacterized protein</fullName>
    </submittedName>
</protein>
<dbReference type="AlphaFoldDB" id="A0A829YET5"/>
<proteinExistence type="predicted"/>
<name>A0A829YET5_9GAMM</name>